<keyword evidence="9" id="KW-1133">Transmembrane helix</keyword>
<keyword evidence="8" id="KW-0653">Protein transport</keyword>
<dbReference type="Proteomes" id="UP001412067">
    <property type="component" value="Unassembled WGS sequence"/>
</dbReference>
<sequence length="294" mass="31471">MVKSPGEELRSKTYGLPLYCAAWVPLDQISSPPKAASSTANEAAEEREGGEKILPTTGVDVAGEVVADSPKSLPNGNQLLLALGGGGGEGRSGVPNAILLTLFDLDSKSLSVHPVHRVGTEGEVPYRMAMHPCGDGIVCSFPKSCRLFEWDISKSMEPSKVALKCSGITLKQLTDVGLQLALTFSSDGTSLATGGEDGHLRVFKWPSMDIFLDETYAHTTIKHLDFSSNGKYLVSIGERGCCKVWNLASSTTPLTLKIGDGFSFCRFSEDSDALYFTTIHGEIGKIISLKHPFV</sequence>
<keyword evidence="10" id="KW-0472">Membrane</keyword>
<keyword evidence="5" id="KW-0677">Repeat</keyword>
<accession>A0ABR2N551</accession>
<keyword evidence="4" id="KW-0812">Transmembrane</keyword>
<feature type="region of interest" description="Disordered" evidence="11">
    <location>
        <begin position="31"/>
        <end position="53"/>
    </location>
</feature>
<keyword evidence="7" id="KW-0931">ER-Golgi transport</keyword>
<comment type="subcellular location">
    <subcellularLocation>
        <location evidence="1">Endoplasmic reticulum membrane</location>
        <topology evidence="1">Single-pass membrane protein</topology>
    </subcellularLocation>
</comment>
<evidence type="ECO:0000256" key="1">
    <source>
        <dbReference type="ARBA" id="ARBA00004389"/>
    </source>
</evidence>
<dbReference type="Gene3D" id="2.130.10.10">
    <property type="entry name" value="YVTN repeat-like/Quinoprotein amine dehydrogenase"/>
    <property type="match status" value="1"/>
</dbReference>
<gene>
    <name evidence="12" type="primary">STL2P</name>
    <name evidence="12" type="ORF">KSP40_PGU014556</name>
</gene>
<dbReference type="InterPro" id="IPR015943">
    <property type="entry name" value="WD40/YVTN_repeat-like_dom_sf"/>
</dbReference>
<reference evidence="12 13" key="1">
    <citation type="journal article" date="2022" name="Nat. Plants">
        <title>Genomes of leafy and leafless Platanthera orchids illuminate the evolution of mycoheterotrophy.</title>
        <authorList>
            <person name="Li M.H."/>
            <person name="Liu K.W."/>
            <person name="Li Z."/>
            <person name="Lu H.C."/>
            <person name="Ye Q.L."/>
            <person name="Zhang D."/>
            <person name="Wang J.Y."/>
            <person name="Li Y.F."/>
            <person name="Zhong Z.M."/>
            <person name="Liu X."/>
            <person name="Yu X."/>
            <person name="Liu D.K."/>
            <person name="Tu X.D."/>
            <person name="Liu B."/>
            <person name="Hao Y."/>
            <person name="Liao X.Y."/>
            <person name="Jiang Y.T."/>
            <person name="Sun W.H."/>
            <person name="Chen J."/>
            <person name="Chen Y.Q."/>
            <person name="Ai Y."/>
            <person name="Zhai J.W."/>
            <person name="Wu S.S."/>
            <person name="Zhou Z."/>
            <person name="Hsiao Y.Y."/>
            <person name="Wu W.L."/>
            <person name="Chen Y.Y."/>
            <person name="Lin Y.F."/>
            <person name="Hsu J.L."/>
            <person name="Li C.Y."/>
            <person name="Wang Z.W."/>
            <person name="Zhao X."/>
            <person name="Zhong W.Y."/>
            <person name="Ma X.K."/>
            <person name="Ma L."/>
            <person name="Huang J."/>
            <person name="Chen G.Z."/>
            <person name="Huang M.Z."/>
            <person name="Huang L."/>
            <person name="Peng D.H."/>
            <person name="Luo Y.B."/>
            <person name="Zou S.Q."/>
            <person name="Chen S.P."/>
            <person name="Lan S."/>
            <person name="Tsai W.C."/>
            <person name="Van de Peer Y."/>
            <person name="Liu Z.J."/>
        </authorList>
    </citation>
    <scope>NUCLEOTIDE SEQUENCE [LARGE SCALE GENOMIC DNA]</scope>
    <source>
        <strain evidence="12">Lor288</strain>
    </source>
</reference>
<dbReference type="SUPFAM" id="SSF50978">
    <property type="entry name" value="WD40 repeat-like"/>
    <property type="match status" value="1"/>
</dbReference>
<evidence type="ECO:0000256" key="4">
    <source>
        <dbReference type="ARBA" id="ARBA00022692"/>
    </source>
</evidence>
<dbReference type="Pfam" id="PF00400">
    <property type="entry name" value="WD40"/>
    <property type="match status" value="2"/>
</dbReference>
<protein>
    <submittedName>
        <fullName evidence="12">SEC12-like protein 2</fullName>
    </submittedName>
</protein>
<dbReference type="PANTHER" id="PTHR23284">
    <property type="entry name" value="PROLACTIN REGULATORY ELEMENT BINDING PROTEIN"/>
    <property type="match status" value="1"/>
</dbReference>
<organism evidence="12 13">
    <name type="scientific">Platanthera guangdongensis</name>
    <dbReference type="NCBI Taxonomy" id="2320717"/>
    <lineage>
        <taxon>Eukaryota</taxon>
        <taxon>Viridiplantae</taxon>
        <taxon>Streptophyta</taxon>
        <taxon>Embryophyta</taxon>
        <taxon>Tracheophyta</taxon>
        <taxon>Spermatophyta</taxon>
        <taxon>Magnoliopsida</taxon>
        <taxon>Liliopsida</taxon>
        <taxon>Asparagales</taxon>
        <taxon>Orchidaceae</taxon>
        <taxon>Orchidoideae</taxon>
        <taxon>Orchideae</taxon>
        <taxon>Orchidinae</taxon>
        <taxon>Platanthera</taxon>
    </lineage>
</organism>
<evidence type="ECO:0000313" key="12">
    <source>
        <dbReference type="EMBL" id="KAK8971252.1"/>
    </source>
</evidence>
<evidence type="ECO:0000313" key="13">
    <source>
        <dbReference type="Proteomes" id="UP001412067"/>
    </source>
</evidence>
<dbReference type="SMART" id="SM00320">
    <property type="entry name" value="WD40"/>
    <property type="match status" value="2"/>
</dbReference>
<keyword evidence="13" id="KW-1185">Reference proteome</keyword>
<evidence type="ECO:0000256" key="6">
    <source>
        <dbReference type="ARBA" id="ARBA00022824"/>
    </source>
</evidence>
<keyword evidence="3" id="KW-0853">WD repeat</keyword>
<evidence type="ECO:0000256" key="8">
    <source>
        <dbReference type="ARBA" id="ARBA00022927"/>
    </source>
</evidence>
<dbReference type="PANTHER" id="PTHR23284:SF0">
    <property type="entry name" value="PROLACTIN REGULATORY ELEMENT-BINDING PROTEIN"/>
    <property type="match status" value="1"/>
</dbReference>
<dbReference type="InterPro" id="IPR045260">
    <property type="entry name" value="Sec12-like"/>
</dbReference>
<dbReference type="EMBL" id="JBBWWR010000001">
    <property type="protein sequence ID" value="KAK8971252.1"/>
    <property type="molecule type" value="Genomic_DNA"/>
</dbReference>
<evidence type="ECO:0000256" key="11">
    <source>
        <dbReference type="SAM" id="MobiDB-lite"/>
    </source>
</evidence>
<dbReference type="InterPro" id="IPR036322">
    <property type="entry name" value="WD40_repeat_dom_sf"/>
</dbReference>
<evidence type="ECO:0000256" key="3">
    <source>
        <dbReference type="ARBA" id="ARBA00022574"/>
    </source>
</evidence>
<evidence type="ECO:0000256" key="2">
    <source>
        <dbReference type="ARBA" id="ARBA00022448"/>
    </source>
</evidence>
<keyword evidence="6" id="KW-0256">Endoplasmic reticulum</keyword>
<comment type="caution">
    <text evidence="12">The sequence shown here is derived from an EMBL/GenBank/DDBJ whole genome shotgun (WGS) entry which is preliminary data.</text>
</comment>
<evidence type="ECO:0000256" key="5">
    <source>
        <dbReference type="ARBA" id="ARBA00022737"/>
    </source>
</evidence>
<keyword evidence="2" id="KW-0813">Transport</keyword>
<proteinExistence type="predicted"/>
<evidence type="ECO:0000256" key="10">
    <source>
        <dbReference type="ARBA" id="ARBA00023136"/>
    </source>
</evidence>
<dbReference type="InterPro" id="IPR001680">
    <property type="entry name" value="WD40_rpt"/>
</dbReference>
<evidence type="ECO:0000256" key="9">
    <source>
        <dbReference type="ARBA" id="ARBA00022989"/>
    </source>
</evidence>
<name>A0ABR2N551_9ASPA</name>
<evidence type="ECO:0000256" key="7">
    <source>
        <dbReference type="ARBA" id="ARBA00022892"/>
    </source>
</evidence>